<gene>
    <name evidence="2" type="ORF">MMAB1_1252</name>
</gene>
<dbReference type="AlphaFoldDB" id="A0A0X3BLW9"/>
<dbReference type="RefSeq" id="WP_062262883.1">
    <property type="nucleotide sequence ID" value="NZ_LT158599.1"/>
</dbReference>
<dbReference type="EMBL" id="LT158599">
    <property type="protein sequence ID" value="CVK32465.1"/>
    <property type="molecule type" value="Genomic_DNA"/>
</dbReference>
<proteinExistence type="predicted"/>
<dbReference type="Gene3D" id="3.30.2010.10">
    <property type="entry name" value="Metalloproteases ('zincins'), catalytic domain"/>
    <property type="match status" value="1"/>
</dbReference>
<dbReference type="KEGG" id="mema:MMAB1_1252"/>
<dbReference type="CDD" id="cd07344">
    <property type="entry name" value="M48_yhfN_like"/>
    <property type="match status" value="1"/>
</dbReference>
<protein>
    <recommendedName>
        <fullName evidence="1">YgjP-like metallopeptidase domain-containing protein</fullName>
    </recommendedName>
</protein>
<evidence type="ECO:0000259" key="1">
    <source>
        <dbReference type="Pfam" id="PF01863"/>
    </source>
</evidence>
<dbReference type="OrthoDB" id="308128at2157"/>
<dbReference type="InterPro" id="IPR053136">
    <property type="entry name" value="UTP_pyrophosphatase-like"/>
</dbReference>
<evidence type="ECO:0000313" key="2">
    <source>
        <dbReference type="EMBL" id="CVK32465.1"/>
    </source>
</evidence>
<dbReference type="GeneID" id="27137164"/>
<reference evidence="2 3" key="1">
    <citation type="submission" date="2016-01" db="EMBL/GenBank/DDBJ databases">
        <authorList>
            <person name="Manzoor S."/>
        </authorList>
    </citation>
    <scope>NUCLEOTIDE SEQUENCE [LARGE SCALE GENOMIC DNA]</scope>
    <source>
        <strain evidence="2">Methanoculleus sp MAB1</strain>
    </source>
</reference>
<dbReference type="Proteomes" id="UP000069850">
    <property type="component" value="Chromosome 1"/>
</dbReference>
<dbReference type="PANTHER" id="PTHR30399">
    <property type="entry name" value="UNCHARACTERIZED PROTEIN YGJP"/>
    <property type="match status" value="1"/>
</dbReference>
<name>A0A0X3BLW9_9EURY</name>
<dbReference type="Pfam" id="PF01863">
    <property type="entry name" value="YgjP-like"/>
    <property type="match status" value="1"/>
</dbReference>
<dbReference type="InterPro" id="IPR002725">
    <property type="entry name" value="YgjP-like_metallopeptidase"/>
</dbReference>
<feature type="domain" description="YgjP-like metallopeptidase" evidence="1">
    <location>
        <begin position="66"/>
        <end position="172"/>
    </location>
</feature>
<accession>A0A0X3BLW9</accession>
<evidence type="ECO:0000313" key="3">
    <source>
        <dbReference type="Proteomes" id="UP000069850"/>
    </source>
</evidence>
<organism evidence="2 3">
    <name type="scientific">Methanoculleus bourgensis</name>
    <dbReference type="NCBI Taxonomy" id="83986"/>
    <lineage>
        <taxon>Archaea</taxon>
        <taxon>Methanobacteriati</taxon>
        <taxon>Methanobacteriota</taxon>
        <taxon>Stenosarchaea group</taxon>
        <taxon>Methanomicrobia</taxon>
        <taxon>Methanomicrobiales</taxon>
        <taxon>Methanomicrobiaceae</taxon>
        <taxon>Methanoculleus</taxon>
    </lineage>
</organism>
<dbReference type="PANTHER" id="PTHR30399:SF1">
    <property type="entry name" value="UTP PYROPHOSPHATASE"/>
    <property type="match status" value="1"/>
</dbReference>
<sequence length="190" mass="22651">MATFGDDDMEQDYSVVYRKVQYPRLEFKTGNLLLVLPEGADKEEILAVHSSWIKEKKKIIDEALQASESKELYTRSYGELKITVNELIDQYSDYLGEKPNKVLFRAMNSKWASCSRNRNITINRLLRHLPEHLLSYVIYHEMVHLLEKQHNILFWNKIEEKFPDWKTLENDLLIYWFLIQRDGHSKMDVI</sequence>